<evidence type="ECO:0000313" key="2">
    <source>
        <dbReference type="Proteomes" id="UP000006038"/>
    </source>
</evidence>
<dbReference type="Gramene" id="OB07G10550.1">
    <property type="protein sequence ID" value="OB07G10550.1"/>
    <property type="gene ID" value="OB07G10550"/>
</dbReference>
<dbReference type="HOGENOM" id="CLU_2744082_0_0_1"/>
<organism evidence="1">
    <name type="scientific">Oryza brachyantha</name>
    <name type="common">malo sina</name>
    <dbReference type="NCBI Taxonomy" id="4533"/>
    <lineage>
        <taxon>Eukaryota</taxon>
        <taxon>Viridiplantae</taxon>
        <taxon>Streptophyta</taxon>
        <taxon>Embryophyta</taxon>
        <taxon>Tracheophyta</taxon>
        <taxon>Spermatophyta</taxon>
        <taxon>Magnoliopsida</taxon>
        <taxon>Liliopsida</taxon>
        <taxon>Poales</taxon>
        <taxon>Poaceae</taxon>
        <taxon>BOP clade</taxon>
        <taxon>Oryzoideae</taxon>
        <taxon>Oryzeae</taxon>
        <taxon>Oryzinae</taxon>
        <taxon>Oryza</taxon>
    </lineage>
</organism>
<dbReference type="Proteomes" id="UP000006038">
    <property type="component" value="Chromosome 7"/>
</dbReference>
<accession>J3MI23</accession>
<dbReference type="InterPro" id="IPR036574">
    <property type="entry name" value="Scorpion_toxin-like_sf"/>
</dbReference>
<evidence type="ECO:0000313" key="1">
    <source>
        <dbReference type="EnsemblPlants" id="OB07G10550.1"/>
    </source>
</evidence>
<dbReference type="Gene3D" id="3.30.30.10">
    <property type="entry name" value="Knottin, scorpion toxin-like"/>
    <property type="match status" value="1"/>
</dbReference>
<name>J3MI23_ORYBR</name>
<sequence length="71" mass="8062">MEEEGGCHIRSRTWKETRLCLSRGTCNDPCRSEGFDFGTCYPDTPLPSPSFVGRFFHVCYCSMNSCKTDPN</sequence>
<reference evidence="1" key="2">
    <citation type="submission" date="2013-04" db="UniProtKB">
        <authorList>
            <consortium name="EnsemblPlants"/>
        </authorList>
    </citation>
    <scope>IDENTIFICATION</scope>
</reference>
<dbReference type="AlphaFoldDB" id="J3MI23"/>
<reference evidence="1" key="1">
    <citation type="journal article" date="2013" name="Nat. Commun.">
        <title>Whole-genome sequencing of Oryza brachyantha reveals mechanisms underlying Oryza genome evolution.</title>
        <authorList>
            <person name="Chen J."/>
            <person name="Huang Q."/>
            <person name="Gao D."/>
            <person name="Wang J."/>
            <person name="Lang Y."/>
            <person name="Liu T."/>
            <person name="Li B."/>
            <person name="Bai Z."/>
            <person name="Luis Goicoechea J."/>
            <person name="Liang C."/>
            <person name="Chen C."/>
            <person name="Zhang W."/>
            <person name="Sun S."/>
            <person name="Liao Y."/>
            <person name="Zhang X."/>
            <person name="Yang L."/>
            <person name="Song C."/>
            <person name="Wang M."/>
            <person name="Shi J."/>
            <person name="Liu G."/>
            <person name="Liu J."/>
            <person name="Zhou H."/>
            <person name="Zhou W."/>
            <person name="Yu Q."/>
            <person name="An N."/>
            <person name="Chen Y."/>
            <person name="Cai Q."/>
            <person name="Wang B."/>
            <person name="Liu B."/>
            <person name="Min J."/>
            <person name="Huang Y."/>
            <person name="Wu H."/>
            <person name="Li Z."/>
            <person name="Zhang Y."/>
            <person name="Yin Y."/>
            <person name="Song W."/>
            <person name="Jiang J."/>
            <person name="Jackson S.A."/>
            <person name="Wing R.A."/>
            <person name="Wang J."/>
            <person name="Chen M."/>
        </authorList>
    </citation>
    <scope>NUCLEOTIDE SEQUENCE [LARGE SCALE GENOMIC DNA]</scope>
    <source>
        <strain evidence="1">cv. IRGC 101232</strain>
    </source>
</reference>
<dbReference type="EnsemblPlants" id="OB07G10550.1">
    <property type="protein sequence ID" value="OB07G10550.1"/>
    <property type="gene ID" value="OB07G10550"/>
</dbReference>
<proteinExistence type="predicted"/>
<protein>
    <recommendedName>
        <fullName evidence="3">Knottin scorpion toxin-like domain-containing protein</fullName>
    </recommendedName>
</protein>
<evidence type="ECO:0008006" key="3">
    <source>
        <dbReference type="Google" id="ProtNLM"/>
    </source>
</evidence>
<keyword evidence="2" id="KW-1185">Reference proteome</keyword>